<organism evidence="2 3">
    <name type="scientific">Ascobolus immersus RN42</name>
    <dbReference type="NCBI Taxonomy" id="1160509"/>
    <lineage>
        <taxon>Eukaryota</taxon>
        <taxon>Fungi</taxon>
        <taxon>Dikarya</taxon>
        <taxon>Ascomycota</taxon>
        <taxon>Pezizomycotina</taxon>
        <taxon>Pezizomycetes</taxon>
        <taxon>Pezizales</taxon>
        <taxon>Ascobolaceae</taxon>
        <taxon>Ascobolus</taxon>
    </lineage>
</organism>
<evidence type="ECO:0000313" key="3">
    <source>
        <dbReference type="Proteomes" id="UP000275078"/>
    </source>
</evidence>
<accession>A0A3N4HR13</accession>
<feature type="compositionally biased region" description="Pro residues" evidence="1">
    <location>
        <begin position="65"/>
        <end position="92"/>
    </location>
</feature>
<gene>
    <name evidence="2" type="ORF">BJ508DRAFT_311193</name>
</gene>
<keyword evidence="3" id="KW-1185">Reference proteome</keyword>
<dbReference type="AlphaFoldDB" id="A0A3N4HR13"/>
<feature type="region of interest" description="Disordered" evidence="1">
    <location>
        <begin position="1"/>
        <end position="103"/>
    </location>
</feature>
<dbReference type="Proteomes" id="UP000275078">
    <property type="component" value="Unassembled WGS sequence"/>
</dbReference>
<evidence type="ECO:0000256" key="1">
    <source>
        <dbReference type="SAM" id="MobiDB-lite"/>
    </source>
</evidence>
<sequence length="337" mass="36501">MSSKPAPTKRTTRSASAALTDDEMQQRAAAVEAESQRIAEERLQPLPQLPEEPEPLSPSFGDESPQPPPPLATTAPIPAPLEPPLGGPPPPASSLAPTRPGFGGIILSDEQFERFLAAQMQAAVPPAPTAPTVGAPSGFPGELPEFVPTPEVSKVLARLAGVDGREVHAISRGTFKPYNLYRLVPDPMRQAFNNELPQTESRWVNGGVVTKQLGGSLMHYKDRIRFLRAWNLFLAVSEILFGASHPSLLLGMLTHTANLLTWEATGHDWLRVMQYHFLLHGNLTHRGHEALLDGANWAERNLPVMHDSIYSKASLDGESNPPPLGAFTPLHAHCLGL</sequence>
<name>A0A3N4HR13_ASCIM</name>
<feature type="compositionally biased region" description="Basic and acidic residues" evidence="1">
    <location>
        <begin position="34"/>
        <end position="43"/>
    </location>
</feature>
<proteinExistence type="predicted"/>
<reference evidence="2 3" key="1">
    <citation type="journal article" date="2018" name="Nat. Ecol. Evol.">
        <title>Pezizomycetes genomes reveal the molecular basis of ectomycorrhizal truffle lifestyle.</title>
        <authorList>
            <person name="Murat C."/>
            <person name="Payen T."/>
            <person name="Noel B."/>
            <person name="Kuo A."/>
            <person name="Morin E."/>
            <person name="Chen J."/>
            <person name="Kohler A."/>
            <person name="Krizsan K."/>
            <person name="Balestrini R."/>
            <person name="Da Silva C."/>
            <person name="Montanini B."/>
            <person name="Hainaut M."/>
            <person name="Levati E."/>
            <person name="Barry K.W."/>
            <person name="Belfiori B."/>
            <person name="Cichocki N."/>
            <person name="Clum A."/>
            <person name="Dockter R.B."/>
            <person name="Fauchery L."/>
            <person name="Guy J."/>
            <person name="Iotti M."/>
            <person name="Le Tacon F."/>
            <person name="Lindquist E.A."/>
            <person name="Lipzen A."/>
            <person name="Malagnac F."/>
            <person name="Mello A."/>
            <person name="Molinier V."/>
            <person name="Miyauchi S."/>
            <person name="Poulain J."/>
            <person name="Riccioni C."/>
            <person name="Rubini A."/>
            <person name="Sitrit Y."/>
            <person name="Splivallo R."/>
            <person name="Traeger S."/>
            <person name="Wang M."/>
            <person name="Zifcakova L."/>
            <person name="Wipf D."/>
            <person name="Zambonelli A."/>
            <person name="Paolocci F."/>
            <person name="Nowrousian M."/>
            <person name="Ottonello S."/>
            <person name="Baldrian P."/>
            <person name="Spatafora J.W."/>
            <person name="Henrissat B."/>
            <person name="Nagy L.G."/>
            <person name="Aury J.M."/>
            <person name="Wincker P."/>
            <person name="Grigoriev I.V."/>
            <person name="Bonfante P."/>
            <person name="Martin F.M."/>
        </authorList>
    </citation>
    <scope>NUCLEOTIDE SEQUENCE [LARGE SCALE GENOMIC DNA]</scope>
    <source>
        <strain evidence="2 3">RN42</strain>
    </source>
</reference>
<dbReference type="EMBL" id="ML119747">
    <property type="protein sequence ID" value="RPA76275.1"/>
    <property type="molecule type" value="Genomic_DNA"/>
</dbReference>
<evidence type="ECO:0000313" key="2">
    <source>
        <dbReference type="EMBL" id="RPA76275.1"/>
    </source>
</evidence>
<protein>
    <submittedName>
        <fullName evidence="2">Uncharacterized protein</fullName>
    </submittedName>
</protein>